<evidence type="ECO:0000313" key="4">
    <source>
        <dbReference type="Proteomes" id="UP000605568"/>
    </source>
</evidence>
<gene>
    <name evidence="3" type="ORF">GCM10017774_12560</name>
</gene>
<name>A0ABQ3M2L9_9PSEU</name>
<organism evidence="3 4">
    <name type="scientific">Lentzea cavernae</name>
    <dbReference type="NCBI Taxonomy" id="2020703"/>
    <lineage>
        <taxon>Bacteria</taxon>
        <taxon>Bacillati</taxon>
        <taxon>Actinomycetota</taxon>
        <taxon>Actinomycetes</taxon>
        <taxon>Pseudonocardiales</taxon>
        <taxon>Pseudonocardiaceae</taxon>
        <taxon>Lentzea</taxon>
    </lineage>
</organism>
<reference evidence="4" key="1">
    <citation type="journal article" date="2019" name="Int. J. Syst. Evol. Microbiol.">
        <title>The Global Catalogue of Microorganisms (GCM) 10K type strain sequencing project: providing services to taxonomists for standard genome sequencing and annotation.</title>
        <authorList>
            <consortium name="The Broad Institute Genomics Platform"/>
            <consortium name="The Broad Institute Genome Sequencing Center for Infectious Disease"/>
            <person name="Wu L."/>
            <person name="Ma J."/>
        </authorList>
    </citation>
    <scope>NUCLEOTIDE SEQUENCE [LARGE SCALE GENOMIC DNA]</scope>
    <source>
        <strain evidence="4">CGMCC 4.7367</strain>
    </source>
</reference>
<keyword evidence="2" id="KW-0812">Transmembrane</keyword>
<protein>
    <recommendedName>
        <fullName evidence="5">SAF domain-containing protein</fullName>
    </recommendedName>
</protein>
<accession>A0ABQ3M2L9</accession>
<feature type="transmembrane region" description="Helical" evidence="2">
    <location>
        <begin position="29"/>
        <end position="50"/>
    </location>
</feature>
<feature type="compositionally biased region" description="Polar residues" evidence="1">
    <location>
        <begin position="1"/>
        <end position="14"/>
    </location>
</feature>
<proteinExistence type="predicted"/>
<evidence type="ECO:0000256" key="1">
    <source>
        <dbReference type="SAM" id="MobiDB-lite"/>
    </source>
</evidence>
<evidence type="ECO:0000256" key="2">
    <source>
        <dbReference type="SAM" id="Phobius"/>
    </source>
</evidence>
<dbReference type="Proteomes" id="UP000605568">
    <property type="component" value="Unassembled WGS sequence"/>
</dbReference>
<dbReference type="EMBL" id="BNAR01000002">
    <property type="protein sequence ID" value="GHH32137.1"/>
    <property type="molecule type" value="Genomic_DNA"/>
</dbReference>
<keyword evidence="2" id="KW-0472">Membrane</keyword>
<feature type="region of interest" description="Disordered" evidence="1">
    <location>
        <begin position="1"/>
        <end position="26"/>
    </location>
</feature>
<sequence length="212" mass="21941">MKTQQALGTKSATKWTEARSRMPSRRRRSVPHLILGTVLVVACAAGGIVATQQLGERREVVALARPVDVGHVILQQDLVGVSLAVDDAVKVVPASAASSVVGRQVAYSLPVGVLLTDDVLGPPQVPGEGRAITALGLKPGQFPPEVSAGSNVVVLASASNEGGSVSSWRAVVVSVDRTDQTQVISVELTEVDARELSSTPADKIAVLMVGGR</sequence>
<comment type="caution">
    <text evidence="3">The sequence shown here is derived from an EMBL/GenBank/DDBJ whole genome shotgun (WGS) entry which is preliminary data.</text>
</comment>
<evidence type="ECO:0008006" key="5">
    <source>
        <dbReference type="Google" id="ProtNLM"/>
    </source>
</evidence>
<keyword evidence="2" id="KW-1133">Transmembrane helix</keyword>
<keyword evidence="4" id="KW-1185">Reference proteome</keyword>
<evidence type="ECO:0000313" key="3">
    <source>
        <dbReference type="EMBL" id="GHH32137.1"/>
    </source>
</evidence>